<dbReference type="Proteomes" id="UP000295600">
    <property type="component" value="Unassembled WGS sequence"/>
</dbReference>
<gene>
    <name evidence="1" type="ORF">EV202_1293</name>
</gene>
<evidence type="ECO:0000313" key="1">
    <source>
        <dbReference type="EMBL" id="TCO87864.1"/>
    </source>
</evidence>
<dbReference type="RefSeq" id="WP_106039976.1">
    <property type="nucleotide sequence ID" value="NZ_CP027234.1"/>
</dbReference>
<organism evidence="1 2">
    <name type="scientific">Prevotella heparinolytica</name>
    <dbReference type="NCBI Taxonomy" id="28113"/>
    <lineage>
        <taxon>Bacteria</taxon>
        <taxon>Pseudomonadati</taxon>
        <taxon>Bacteroidota</taxon>
        <taxon>Bacteroidia</taxon>
        <taxon>Bacteroidales</taxon>
        <taxon>Bacteroidaceae</taxon>
        <taxon>Bacteroides</taxon>
    </lineage>
</organism>
<evidence type="ECO:0000313" key="2">
    <source>
        <dbReference type="Proteomes" id="UP000295600"/>
    </source>
</evidence>
<sequence length="155" mass="16322">MKQLMISTVLTVMCLLGIVTNANAQAGSYNGTLSNVTMNGKLYDNVTGQDFELTSLGNNLYRLTGEVGPIGKMPGTIYVDVNIAINNGVITSSTPINGVAGYLAFTIGGSINIKLSSLTGTLVNNNLHFVLNTYAGWQSLPIFPASVTFDGTLQP</sequence>
<name>A0A2R3MU70_9BACE</name>
<dbReference type="KEGG" id="bhf:C3V43_12390"/>
<reference evidence="1 2" key="1">
    <citation type="submission" date="2019-03" db="EMBL/GenBank/DDBJ databases">
        <title>Genomic Encyclopedia of Type Strains, Phase IV (KMG-IV): sequencing the most valuable type-strain genomes for metagenomic binning, comparative biology and taxonomic classification.</title>
        <authorList>
            <person name="Goeker M."/>
        </authorList>
    </citation>
    <scope>NUCLEOTIDE SEQUENCE [LARGE SCALE GENOMIC DNA]</scope>
    <source>
        <strain evidence="1 2">DSM 23917</strain>
    </source>
</reference>
<dbReference type="EMBL" id="SLXB01000029">
    <property type="protein sequence ID" value="TCO87864.1"/>
    <property type="molecule type" value="Genomic_DNA"/>
</dbReference>
<protein>
    <submittedName>
        <fullName evidence="1">Uncharacterized protein</fullName>
    </submittedName>
</protein>
<dbReference type="GeneID" id="94549213"/>
<proteinExistence type="predicted"/>
<dbReference type="AlphaFoldDB" id="A0A2R3MU70"/>
<accession>A0A2R3MU70</accession>
<comment type="caution">
    <text evidence="1">The sequence shown here is derived from an EMBL/GenBank/DDBJ whole genome shotgun (WGS) entry which is preliminary data.</text>
</comment>